<proteinExistence type="predicted"/>
<keyword evidence="11" id="KW-1185">Reference proteome</keyword>
<dbReference type="GO" id="GO:0005829">
    <property type="term" value="C:cytosol"/>
    <property type="evidence" value="ECO:0007669"/>
    <property type="project" value="TreeGrafter"/>
</dbReference>
<dbReference type="SMART" id="SM00862">
    <property type="entry name" value="Trans_reg_C"/>
    <property type="match status" value="1"/>
</dbReference>
<dbReference type="AlphaFoldDB" id="A0A1E8FFV5"/>
<dbReference type="PANTHER" id="PTHR48111:SF22">
    <property type="entry name" value="REGULATOR OF RPOS"/>
    <property type="match status" value="1"/>
</dbReference>
<evidence type="ECO:0000259" key="8">
    <source>
        <dbReference type="PROSITE" id="PS50110"/>
    </source>
</evidence>
<evidence type="ECO:0000313" key="10">
    <source>
        <dbReference type="EMBL" id="OFI34837.1"/>
    </source>
</evidence>
<dbReference type="GO" id="GO:0032993">
    <property type="term" value="C:protein-DNA complex"/>
    <property type="evidence" value="ECO:0007669"/>
    <property type="project" value="TreeGrafter"/>
</dbReference>
<dbReference type="PROSITE" id="PS50110">
    <property type="entry name" value="RESPONSE_REGULATORY"/>
    <property type="match status" value="1"/>
</dbReference>
<dbReference type="STRING" id="1856405.BFC17_14780"/>
<dbReference type="SMART" id="SM00448">
    <property type="entry name" value="REC"/>
    <property type="match status" value="1"/>
</dbReference>
<dbReference type="InterPro" id="IPR001867">
    <property type="entry name" value="OmpR/PhoB-type_DNA-bd"/>
</dbReference>
<dbReference type="RefSeq" id="WP_070175755.1">
    <property type="nucleotide sequence ID" value="NZ_BMJR01000001.1"/>
</dbReference>
<dbReference type="InterPro" id="IPR001789">
    <property type="entry name" value="Sig_transdc_resp-reg_receiver"/>
</dbReference>
<dbReference type="Gene3D" id="6.10.250.690">
    <property type="match status" value="1"/>
</dbReference>
<evidence type="ECO:0000259" key="9">
    <source>
        <dbReference type="PROSITE" id="PS51755"/>
    </source>
</evidence>
<dbReference type="InterPro" id="IPR011006">
    <property type="entry name" value="CheY-like_superfamily"/>
</dbReference>
<dbReference type="GO" id="GO:0000156">
    <property type="term" value="F:phosphorelay response regulator activity"/>
    <property type="evidence" value="ECO:0007669"/>
    <property type="project" value="TreeGrafter"/>
</dbReference>
<accession>A0A1E8FFV5</accession>
<feature type="modified residue" description="4-aspartylphosphate" evidence="6">
    <location>
        <position position="55"/>
    </location>
</feature>
<feature type="DNA-binding region" description="OmpR/PhoB-type" evidence="7">
    <location>
        <begin position="129"/>
        <end position="226"/>
    </location>
</feature>
<dbReference type="Gene3D" id="1.10.10.10">
    <property type="entry name" value="Winged helix-like DNA-binding domain superfamily/Winged helix DNA-binding domain"/>
    <property type="match status" value="1"/>
</dbReference>
<evidence type="ECO:0000256" key="4">
    <source>
        <dbReference type="ARBA" id="ARBA00023125"/>
    </source>
</evidence>
<name>A0A1E8FFV5_9ALTE</name>
<evidence type="ECO:0000256" key="3">
    <source>
        <dbReference type="ARBA" id="ARBA00023015"/>
    </source>
</evidence>
<keyword evidence="1 6" id="KW-0597">Phosphoprotein</keyword>
<evidence type="ECO:0000256" key="6">
    <source>
        <dbReference type="PROSITE-ProRule" id="PRU00169"/>
    </source>
</evidence>
<sequence>MKQFLQILIVEDDAVLAAQLERFLTDAGHIIDVVSTGRDALRQVADAEYDVVILDLTLPDTDGIELCGRIKQTAESVLPILMLTARTALSDKLAGFAAGTDDYVTKPYQPDEVLVRCLSLARRRDLHQAKQLVIGEMTIDLVTNTVSRQQQVLHLSATDKAILITLAKAHPMPLGRRQLIERVWGNDIHNSDVLKSHIYTIRQQLDKPFDFPMLKTIHGVGFGLQASL</sequence>
<protein>
    <recommendedName>
        <fullName evidence="12">DNA-binding response regulator</fullName>
    </recommendedName>
</protein>
<organism evidence="10 11">
    <name type="scientific">Alteromonas lipolytica</name>
    <dbReference type="NCBI Taxonomy" id="1856405"/>
    <lineage>
        <taxon>Bacteria</taxon>
        <taxon>Pseudomonadati</taxon>
        <taxon>Pseudomonadota</taxon>
        <taxon>Gammaproteobacteria</taxon>
        <taxon>Alteromonadales</taxon>
        <taxon>Alteromonadaceae</taxon>
        <taxon>Alteromonas/Salinimonas group</taxon>
        <taxon>Alteromonas</taxon>
    </lineage>
</organism>
<gene>
    <name evidence="10" type="ORF">BFC17_14780</name>
</gene>
<dbReference type="GO" id="GO:0000976">
    <property type="term" value="F:transcription cis-regulatory region binding"/>
    <property type="evidence" value="ECO:0007669"/>
    <property type="project" value="TreeGrafter"/>
</dbReference>
<dbReference type="CDD" id="cd00383">
    <property type="entry name" value="trans_reg_C"/>
    <property type="match status" value="1"/>
</dbReference>
<dbReference type="Gene3D" id="3.40.50.2300">
    <property type="match status" value="1"/>
</dbReference>
<evidence type="ECO:0000256" key="7">
    <source>
        <dbReference type="PROSITE-ProRule" id="PRU01091"/>
    </source>
</evidence>
<keyword evidence="2" id="KW-0902">Two-component regulatory system</keyword>
<evidence type="ECO:0000256" key="2">
    <source>
        <dbReference type="ARBA" id="ARBA00023012"/>
    </source>
</evidence>
<dbReference type="Proteomes" id="UP000176037">
    <property type="component" value="Unassembled WGS sequence"/>
</dbReference>
<evidence type="ECO:0000256" key="1">
    <source>
        <dbReference type="ARBA" id="ARBA00022553"/>
    </source>
</evidence>
<keyword evidence="4 7" id="KW-0238">DNA-binding</keyword>
<comment type="caution">
    <text evidence="10">The sequence shown here is derived from an EMBL/GenBank/DDBJ whole genome shotgun (WGS) entry which is preliminary data.</text>
</comment>
<evidence type="ECO:0008006" key="12">
    <source>
        <dbReference type="Google" id="ProtNLM"/>
    </source>
</evidence>
<feature type="domain" description="Response regulatory" evidence="8">
    <location>
        <begin position="6"/>
        <end position="121"/>
    </location>
</feature>
<evidence type="ECO:0000313" key="11">
    <source>
        <dbReference type="Proteomes" id="UP000176037"/>
    </source>
</evidence>
<keyword evidence="3" id="KW-0805">Transcription regulation</keyword>
<evidence type="ECO:0000256" key="5">
    <source>
        <dbReference type="ARBA" id="ARBA00023163"/>
    </source>
</evidence>
<dbReference type="Pfam" id="PF00486">
    <property type="entry name" value="Trans_reg_C"/>
    <property type="match status" value="1"/>
</dbReference>
<dbReference type="InterPro" id="IPR039420">
    <property type="entry name" value="WalR-like"/>
</dbReference>
<dbReference type="GO" id="GO:0006355">
    <property type="term" value="P:regulation of DNA-templated transcription"/>
    <property type="evidence" value="ECO:0007669"/>
    <property type="project" value="InterPro"/>
</dbReference>
<keyword evidence="5" id="KW-0804">Transcription</keyword>
<reference evidence="10 11" key="1">
    <citation type="submission" date="2016-09" db="EMBL/GenBank/DDBJ databases">
        <title>Alteromonas lipolytica, a new species isolated from sea water.</title>
        <authorList>
            <person name="Wu Y.-H."/>
            <person name="Cheng H."/>
            <person name="Xu X.-W."/>
        </authorList>
    </citation>
    <scope>NUCLEOTIDE SEQUENCE [LARGE SCALE GENOMIC DNA]</scope>
    <source>
        <strain evidence="10 11">JW12</strain>
    </source>
</reference>
<dbReference type="SUPFAM" id="SSF52172">
    <property type="entry name" value="CheY-like"/>
    <property type="match status" value="1"/>
</dbReference>
<feature type="domain" description="OmpR/PhoB-type" evidence="9">
    <location>
        <begin position="129"/>
        <end position="226"/>
    </location>
</feature>
<dbReference type="PANTHER" id="PTHR48111">
    <property type="entry name" value="REGULATOR OF RPOS"/>
    <property type="match status" value="1"/>
</dbReference>
<dbReference type="Pfam" id="PF00072">
    <property type="entry name" value="Response_reg"/>
    <property type="match status" value="1"/>
</dbReference>
<dbReference type="EMBL" id="MJIC01000010">
    <property type="protein sequence ID" value="OFI34837.1"/>
    <property type="molecule type" value="Genomic_DNA"/>
</dbReference>
<dbReference type="InterPro" id="IPR036388">
    <property type="entry name" value="WH-like_DNA-bd_sf"/>
</dbReference>
<dbReference type="PROSITE" id="PS51755">
    <property type="entry name" value="OMPR_PHOB"/>
    <property type="match status" value="1"/>
</dbReference>
<dbReference type="OrthoDB" id="9802426at2"/>